<evidence type="ECO:0000256" key="13">
    <source>
        <dbReference type="ARBA" id="ARBA00023136"/>
    </source>
</evidence>
<organism evidence="20 21">
    <name type="scientific">Roseovarius ramblicola</name>
    <dbReference type="NCBI Taxonomy" id="2022336"/>
    <lineage>
        <taxon>Bacteria</taxon>
        <taxon>Pseudomonadati</taxon>
        <taxon>Pseudomonadota</taxon>
        <taxon>Alphaproteobacteria</taxon>
        <taxon>Rhodobacterales</taxon>
        <taxon>Roseobacteraceae</taxon>
        <taxon>Roseovarius</taxon>
    </lineage>
</organism>
<comment type="subcellular location">
    <subcellularLocation>
        <location evidence="2 19">Cell membrane</location>
        <topology evidence="2 19">Multi-pass membrane protein</topology>
    </subcellularLocation>
</comment>
<dbReference type="HAMAP" id="MF_00719">
    <property type="entry name" value="CobS"/>
    <property type="match status" value="1"/>
</dbReference>
<keyword evidence="7 19" id="KW-1003">Cell membrane</keyword>
<comment type="caution">
    <text evidence="20">The sequence shown here is derived from an EMBL/GenBank/DDBJ whole genome shotgun (WGS) entry which is preliminary data.</text>
</comment>
<keyword evidence="12 19" id="KW-1133">Transmembrane helix</keyword>
<comment type="similarity">
    <text evidence="4 19">Belongs to the CobS family.</text>
</comment>
<comment type="pathway">
    <text evidence="3 19">Cofactor biosynthesis; adenosylcobalamin biosynthesis; adenosylcobalamin from cob(II)yrinate a,c-diamide: step 7/7.</text>
</comment>
<dbReference type="EMBL" id="JBHMEC010000008">
    <property type="protein sequence ID" value="MFB9148877.1"/>
    <property type="molecule type" value="Genomic_DNA"/>
</dbReference>
<evidence type="ECO:0000256" key="16">
    <source>
        <dbReference type="ARBA" id="ARBA00032853"/>
    </source>
</evidence>
<evidence type="ECO:0000313" key="21">
    <source>
        <dbReference type="Proteomes" id="UP001589670"/>
    </source>
</evidence>
<evidence type="ECO:0000256" key="12">
    <source>
        <dbReference type="ARBA" id="ARBA00022989"/>
    </source>
</evidence>
<evidence type="ECO:0000256" key="7">
    <source>
        <dbReference type="ARBA" id="ARBA00022475"/>
    </source>
</evidence>
<sequence length="254" mass="24965">MPETDRGTALLHPSDLTLALALLTRLPVKIHDTARGARAAWAWPVAGAVLGGLSALSGGAALMLGLPAPVAALLALGALVMLSGGLHEDGVADTADGLWGGWTQQRRLEIMRDSRVGSYGVIALVLVLGLRGVALALIFAAGALAGAAALVIAAMVSRAAMAGVMATLPHARADGLAQAQGHPPRATVLLAMALTLAAAAGLGGASGLAAVAAAALAALGVAWVAHTRIGGQTGDILGAAQQVAEIAALLCLLP</sequence>
<keyword evidence="10 19" id="KW-0812">Transmembrane</keyword>
<evidence type="ECO:0000313" key="20">
    <source>
        <dbReference type="EMBL" id="MFB9148877.1"/>
    </source>
</evidence>
<evidence type="ECO:0000256" key="9">
    <source>
        <dbReference type="ARBA" id="ARBA00022679"/>
    </source>
</evidence>
<comment type="catalytic activity">
    <reaction evidence="17 19">
        <text>alpha-ribazole + adenosylcob(III)inamide-GDP = adenosylcob(III)alamin + GMP + H(+)</text>
        <dbReference type="Rhea" id="RHEA:16049"/>
        <dbReference type="ChEBI" id="CHEBI:10329"/>
        <dbReference type="ChEBI" id="CHEBI:15378"/>
        <dbReference type="ChEBI" id="CHEBI:18408"/>
        <dbReference type="ChEBI" id="CHEBI:58115"/>
        <dbReference type="ChEBI" id="CHEBI:60487"/>
        <dbReference type="EC" id="2.7.8.26"/>
    </reaction>
</comment>
<reference evidence="20 21" key="1">
    <citation type="submission" date="2024-09" db="EMBL/GenBank/DDBJ databases">
        <authorList>
            <person name="Sun Q."/>
            <person name="Mori K."/>
        </authorList>
    </citation>
    <scope>NUCLEOTIDE SEQUENCE [LARGE SCALE GENOMIC DNA]</scope>
    <source>
        <strain evidence="20 21">CECT 9424</strain>
    </source>
</reference>
<evidence type="ECO:0000256" key="15">
    <source>
        <dbReference type="ARBA" id="ARBA00032605"/>
    </source>
</evidence>
<feature type="transmembrane region" description="Helical" evidence="19">
    <location>
        <begin position="39"/>
        <end position="56"/>
    </location>
</feature>
<evidence type="ECO:0000256" key="17">
    <source>
        <dbReference type="ARBA" id="ARBA00048623"/>
    </source>
</evidence>
<dbReference type="Pfam" id="PF02654">
    <property type="entry name" value="CobS"/>
    <property type="match status" value="1"/>
</dbReference>
<comment type="function">
    <text evidence="14 19">Joins adenosylcobinamide-GDP and alpha-ribazole to generate adenosylcobalamin (Ado-cobalamin). Also synthesizes adenosylcobalamin 5'-phosphate from adenosylcobinamide-GDP and alpha-ribazole 5'-phosphate.</text>
</comment>
<dbReference type="PANTHER" id="PTHR34148">
    <property type="entry name" value="ADENOSYLCOBINAMIDE-GDP RIBAZOLETRANSFERASE"/>
    <property type="match status" value="1"/>
</dbReference>
<comment type="catalytic activity">
    <reaction evidence="18 19">
        <text>alpha-ribazole 5'-phosphate + adenosylcob(III)inamide-GDP = adenosylcob(III)alamin 5'-phosphate + GMP + H(+)</text>
        <dbReference type="Rhea" id="RHEA:23560"/>
        <dbReference type="ChEBI" id="CHEBI:15378"/>
        <dbReference type="ChEBI" id="CHEBI:57918"/>
        <dbReference type="ChEBI" id="CHEBI:58115"/>
        <dbReference type="ChEBI" id="CHEBI:60487"/>
        <dbReference type="ChEBI" id="CHEBI:60493"/>
        <dbReference type="EC" id="2.7.8.26"/>
    </reaction>
</comment>
<dbReference type="InterPro" id="IPR003805">
    <property type="entry name" value="CobS"/>
</dbReference>
<dbReference type="GO" id="GO:0051073">
    <property type="term" value="F:adenosylcobinamide-GDP ribazoletransferase activity"/>
    <property type="evidence" value="ECO:0007669"/>
    <property type="project" value="UniProtKB-EC"/>
</dbReference>
<keyword evidence="9 19" id="KW-0808">Transferase</keyword>
<dbReference type="EC" id="2.7.8.26" evidence="5 19"/>
<keyword evidence="13 19" id="KW-0472">Membrane</keyword>
<evidence type="ECO:0000256" key="10">
    <source>
        <dbReference type="ARBA" id="ARBA00022692"/>
    </source>
</evidence>
<evidence type="ECO:0000256" key="4">
    <source>
        <dbReference type="ARBA" id="ARBA00010561"/>
    </source>
</evidence>
<evidence type="ECO:0000256" key="19">
    <source>
        <dbReference type="HAMAP-Rule" id="MF_00719"/>
    </source>
</evidence>
<feature type="transmembrane region" description="Helical" evidence="19">
    <location>
        <begin position="186"/>
        <end position="202"/>
    </location>
</feature>
<keyword evidence="11 19" id="KW-0460">Magnesium</keyword>
<evidence type="ECO:0000256" key="11">
    <source>
        <dbReference type="ARBA" id="ARBA00022842"/>
    </source>
</evidence>
<feature type="transmembrane region" description="Helical" evidence="19">
    <location>
        <begin position="208"/>
        <end position="225"/>
    </location>
</feature>
<evidence type="ECO:0000256" key="6">
    <source>
        <dbReference type="ARBA" id="ARBA00015850"/>
    </source>
</evidence>
<keyword evidence="21" id="KW-1185">Reference proteome</keyword>
<evidence type="ECO:0000256" key="8">
    <source>
        <dbReference type="ARBA" id="ARBA00022573"/>
    </source>
</evidence>
<feature type="transmembrane region" description="Helical" evidence="19">
    <location>
        <begin position="147"/>
        <end position="166"/>
    </location>
</feature>
<evidence type="ECO:0000256" key="5">
    <source>
        <dbReference type="ARBA" id="ARBA00013200"/>
    </source>
</evidence>
<comment type="cofactor">
    <cofactor evidence="1 19">
        <name>Mg(2+)</name>
        <dbReference type="ChEBI" id="CHEBI:18420"/>
    </cofactor>
</comment>
<accession>A0ABV5HWT2</accession>
<dbReference type="RefSeq" id="WP_377067225.1">
    <property type="nucleotide sequence ID" value="NZ_JBHMEC010000008.1"/>
</dbReference>
<dbReference type="NCBIfam" id="TIGR00317">
    <property type="entry name" value="cobS"/>
    <property type="match status" value="1"/>
</dbReference>
<keyword evidence="8 19" id="KW-0169">Cobalamin biosynthesis</keyword>
<evidence type="ECO:0000256" key="18">
    <source>
        <dbReference type="ARBA" id="ARBA00049504"/>
    </source>
</evidence>
<feature type="transmembrane region" description="Helical" evidence="19">
    <location>
        <begin position="62"/>
        <end position="82"/>
    </location>
</feature>
<evidence type="ECO:0000256" key="1">
    <source>
        <dbReference type="ARBA" id="ARBA00001946"/>
    </source>
</evidence>
<evidence type="ECO:0000256" key="14">
    <source>
        <dbReference type="ARBA" id="ARBA00025228"/>
    </source>
</evidence>
<proteinExistence type="inferred from homology"/>
<dbReference type="PANTHER" id="PTHR34148:SF1">
    <property type="entry name" value="ADENOSYLCOBINAMIDE-GDP RIBAZOLETRANSFERASE"/>
    <property type="match status" value="1"/>
</dbReference>
<feature type="transmembrane region" description="Helical" evidence="19">
    <location>
        <begin position="116"/>
        <end position="141"/>
    </location>
</feature>
<evidence type="ECO:0000256" key="2">
    <source>
        <dbReference type="ARBA" id="ARBA00004651"/>
    </source>
</evidence>
<evidence type="ECO:0000256" key="3">
    <source>
        <dbReference type="ARBA" id="ARBA00004663"/>
    </source>
</evidence>
<gene>
    <name evidence="19 20" type="primary">cobS</name>
    <name evidence="20" type="ORF">ACFFU4_03830</name>
</gene>
<protein>
    <recommendedName>
        <fullName evidence="6 19">Adenosylcobinamide-GDP ribazoletransferase</fullName>
        <ecNumber evidence="5 19">2.7.8.26</ecNumber>
    </recommendedName>
    <alternativeName>
        <fullName evidence="16 19">Cobalamin synthase</fullName>
    </alternativeName>
    <alternativeName>
        <fullName evidence="15 19">Cobalamin-5'-phosphate synthase</fullName>
    </alternativeName>
</protein>
<dbReference type="Proteomes" id="UP001589670">
    <property type="component" value="Unassembled WGS sequence"/>
</dbReference>
<name>A0ABV5HWT2_9RHOB</name>